<protein>
    <submittedName>
        <fullName evidence="2">Uncharacterized protein</fullName>
    </submittedName>
</protein>
<evidence type="ECO:0000313" key="3">
    <source>
        <dbReference type="Proteomes" id="UP000433483"/>
    </source>
</evidence>
<organism evidence="2 3">
    <name type="scientific">Phytophthora fragariae</name>
    <dbReference type="NCBI Taxonomy" id="53985"/>
    <lineage>
        <taxon>Eukaryota</taxon>
        <taxon>Sar</taxon>
        <taxon>Stramenopiles</taxon>
        <taxon>Oomycota</taxon>
        <taxon>Peronosporomycetes</taxon>
        <taxon>Peronosporales</taxon>
        <taxon>Peronosporaceae</taxon>
        <taxon>Phytophthora</taxon>
    </lineage>
</organism>
<name>A0A6A3XXZ8_9STRA</name>
<sequence length="97" mass="10608">MLTGSLSTYMWCEPKQDTLAVPWEETHIFKSGTIQTGKMTSGRRQLQVTGVLVSTLPDTGLSESVRLTHGCGVCGKLGFRPPEPQQLASTERSTGRR</sequence>
<reference evidence="2 3" key="1">
    <citation type="submission" date="2018-08" db="EMBL/GenBank/DDBJ databases">
        <title>Genomic investigation of the strawberry pathogen Phytophthora fragariae indicates pathogenicity is determined by transcriptional variation in three key races.</title>
        <authorList>
            <person name="Adams T.M."/>
            <person name="Armitage A.D."/>
            <person name="Sobczyk M.K."/>
            <person name="Bates H.J."/>
            <person name="Dunwell J.M."/>
            <person name="Nellist C.F."/>
            <person name="Harrison R.J."/>
        </authorList>
    </citation>
    <scope>NUCLEOTIDE SEQUENCE [LARGE SCALE GENOMIC DNA]</scope>
    <source>
        <strain evidence="2 3">NOV-27</strain>
    </source>
</reference>
<dbReference type="EMBL" id="QXGB01000749">
    <property type="protein sequence ID" value="KAE9205249.1"/>
    <property type="molecule type" value="Genomic_DNA"/>
</dbReference>
<keyword evidence="3" id="KW-1185">Reference proteome</keyword>
<feature type="compositionally biased region" description="Polar residues" evidence="1">
    <location>
        <begin position="86"/>
        <end position="97"/>
    </location>
</feature>
<evidence type="ECO:0000256" key="1">
    <source>
        <dbReference type="SAM" id="MobiDB-lite"/>
    </source>
</evidence>
<feature type="region of interest" description="Disordered" evidence="1">
    <location>
        <begin position="78"/>
        <end position="97"/>
    </location>
</feature>
<dbReference type="Proteomes" id="UP000433483">
    <property type="component" value="Unassembled WGS sequence"/>
</dbReference>
<proteinExistence type="predicted"/>
<accession>A0A6A3XXZ8</accession>
<evidence type="ECO:0000313" key="2">
    <source>
        <dbReference type="EMBL" id="KAE9205249.1"/>
    </source>
</evidence>
<dbReference type="AlphaFoldDB" id="A0A6A3XXZ8"/>
<gene>
    <name evidence="2" type="ORF">PF005_g13476</name>
</gene>
<comment type="caution">
    <text evidence="2">The sequence shown here is derived from an EMBL/GenBank/DDBJ whole genome shotgun (WGS) entry which is preliminary data.</text>
</comment>